<dbReference type="GO" id="GO:0016787">
    <property type="term" value="F:hydrolase activity"/>
    <property type="evidence" value="ECO:0007669"/>
    <property type="project" value="UniProtKB-KW"/>
</dbReference>
<dbReference type="EMBL" id="BBMM01000013">
    <property type="protein sequence ID" value="GAL01742.1"/>
    <property type="molecule type" value="Genomic_DNA"/>
</dbReference>
<name>A0A090R241_NONUL</name>
<protein>
    <submittedName>
        <fullName evidence="1">Glucuronyl hydrolase</fullName>
    </submittedName>
</protein>
<dbReference type="InterPro" id="IPR008928">
    <property type="entry name" value="6-hairpin_glycosidase_sf"/>
</dbReference>
<dbReference type="GO" id="GO:0005975">
    <property type="term" value="P:carbohydrate metabolic process"/>
    <property type="evidence" value="ECO:0007669"/>
    <property type="project" value="InterPro"/>
</dbReference>
<accession>A0A090R241</accession>
<dbReference type="AlphaFoldDB" id="A0A090R241"/>
<comment type="caution">
    <text evidence="1">The sequence shown here is derived from an EMBL/GenBank/DDBJ whole genome shotgun (WGS) entry which is preliminary data.</text>
</comment>
<dbReference type="InterPro" id="IPR012341">
    <property type="entry name" value="6hp_glycosidase-like_sf"/>
</dbReference>
<proteinExistence type="predicted"/>
<evidence type="ECO:0000313" key="1">
    <source>
        <dbReference type="EMBL" id="GAL01742.1"/>
    </source>
</evidence>
<sequence>MTADIDQLLIARYNKVLNYTLDSTAFPRSYNPEAKQILKRPSKDWTSGFYAGNLWMLSDITEEPRFRETHKNGPHL</sequence>
<organism evidence="1 2">
    <name type="scientific">Nonlabens ulvanivorans</name>
    <name type="common">Persicivirga ulvanivorans</name>
    <dbReference type="NCBI Taxonomy" id="906888"/>
    <lineage>
        <taxon>Bacteria</taxon>
        <taxon>Pseudomonadati</taxon>
        <taxon>Bacteroidota</taxon>
        <taxon>Flavobacteriia</taxon>
        <taxon>Flavobacteriales</taxon>
        <taxon>Flavobacteriaceae</taxon>
        <taxon>Nonlabens</taxon>
    </lineage>
</organism>
<dbReference type="Proteomes" id="UP000029226">
    <property type="component" value="Unassembled WGS sequence"/>
</dbReference>
<gene>
    <name evidence="1" type="ORF">JCM19314_1895</name>
</gene>
<reference evidence="1 2" key="1">
    <citation type="journal article" date="2014" name="Genome Announc.">
        <title>Draft Genome Sequences of Marine Flavobacterium Nonlabens Strains NR17, NR24, NR27, NR32, NR33, and Ara13.</title>
        <authorList>
            <person name="Nakanishi M."/>
            <person name="Meirelles P."/>
            <person name="Suzuki R."/>
            <person name="Takatani N."/>
            <person name="Mino S."/>
            <person name="Suda W."/>
            <person name="Oshima K."/>
            <person name="Hattori M."/>
            <person name="Ohkuma M."/>
            <person name="Hosokawa M."/>
            <person name="Miyashita K."/>
            <person name="Thompson F.L."/>
            <person name="Niwa A."/>
            <person name="Sawabe T."/>
            <person name="Sawabe T."/>
        </authorList>
    </citation>
    <scope>NUCLEOTIDE SEQUENCE [LARGE SCALE GENOMIC DNA]</scope>
    <source>
        <strain evidence="2">JCM19314</strain>
    </source>
</reference>
<keyword evidence="1" id="KW-0378">Hydrolase</keyword>
<dbReference type="SUPFAM" id="SSF48208">
    <property type="entry name" value="Six-hairpin glycosidases"/>
    <property type="match status" value="1"/>
</dbReference>
<evidence type="ECO:0000313" key="2">
    <source>
        <dbReference type="Proteomes" id="UP000029226"/>
    </source>
</evidence>
<dbReference type="Gene3D" id="1.50.10.10">
    <property type="match status" value="1"/>
</dbReference>